<comment type="caution">
    <text evidence="2">The sequence shown here is derived from an EMBL/GenBank/DDBJ whole genome shotgun (WGS) entry which is preliminary data.</text>
</comment>
<sequence length="87" mass="9728">MIPRGKMTFTDKRIPYKESSLPQKTPFPHEDLSTGIIIPIGITSLVFGCLLEFSDVFCNLPKSSGSFLALPGPQHQLARRLLERKSK</sequence>
<reference evidence="3" key="1">
    <citation type="submission" date="2017-10" db="EMBL/GenBank/DDBJ databases">
        <title>Rapid genome shrinkage in a self-fertile nematode reveals novel sperm competition proteins.</title>
        <authorList>
            <person name="Yin D."/>
            <person name="Schwarz E.M."/>
            <person name="Thomas C.G."/>
            <person name="Felde R.L."/>
            <person name="Korf I.F."/>
            <person name="Cutter A.D."/>
            <person name="Schartner C.M."/>
            <person name="Ralston E.J."/>
            <person name="Meyer B.J."/>
            <person name="Haag E.S."/>
        </authorList>
    </citation>
    <scope>NUCLEOTIDE SEQUENCE [LARGE SCALE GENOMIC DNA]</scope>
    <source>
        <strain evidence="3">JU1422</strain>
    </source>
</reference>
<evidence type="ECO:0000256" key="1">
    <source>
        <dbReference type="SAM" id="MobiDB-lite"/>
    </source>
</evidence>
<dbReference type="EMBL" id="PDUG01000004">
    <property type="protein sequence ID" value="PIC31311.1"/>
    <property type="molecule type" value="Genomic_DNA"/>
</dbReference>
<protein>
    <submittedName>
        <fullName evidence="2">Uncharacterized protein</fullName>
    </submittedName>
</protein>
<organism evidence="2 3">
    <name type="scientific">Caenorhabditis nigoni</name>
    <dbReference type="NCBI Taxonomy" id="1611254"/>
    <lineage>
        <taxon>Eukaryota</taxon>
        <taxon>Metazoa</taxon>
        <taxon>Ecdysozoa</taxon>
        <taxon>Nematoda</taxon>
        <taxon>Chromadorea</taxon>
        <taxon>Rhabditida</taxon>
        <taxon>Rhabditina</taxon>
        <taxon>Rhabditomorpha</taxon>
        <taxon>Rhabditoidea</taxon>
        <taxon>Rhabditidae</taxon>
        <taxon>Peloderinae</taxon>
        <taxon>Caenorhabditis</taxon>
    </lineage>
</organism>
<evidence type="ECO:0000313" key="2">
    <source>
        <dbReference type="EMBL" id="PIC31311.1"/>
    </source>
</evidence>
<gene>
    <name evidence="2" type="primary">Cnig_chr_IV.g12055</name>
    <name evidence="2" type="ORF">B9Z55_012055</name>
</gene>
<keyword evidence="3" id="KW-1185">Reference proteome</keyword>
<dbReference type="Proteomes" id="UP000230233">
    <property type="component" value="Chromosome IV"/>
</dbReference>
<dbReference type="AlphaFoldDB" id="A0A2G5TW28"/>
<evidence type="ECO:0000313" key="3">
    <source>
        <dbReference type="Proteomes" id="UP000230233"/>
    </source>
</evidence>
<proteinExistence type="predicted"/>
<name>A0A2G5TW28_9PELO</name>
<feature type="region of interest" description="Disordered" evidence="1">
    <location>
        <begin position="1"/>
        <end position="22"/>
    </location>
</feature>
<accession>A0A2G5TW28</accession>